<protein>
    <submittedName>
        <fullName evidence="1">Uncharacterized protein</fullName>
    </submittedName>
</protein>
<gene>
    <name evidence="1" type="ORF">GWI33_004108</name>
</gene>
<dbReference type="EMBL" id="JAACXV010000216">
    <property type="protein sequence ID" value="KAF7281866.1"/>
    <property type="molecule type" value="Genomic_DNA"/>
</dbReference>
<accession>A0A834MH01</accession>
<comment type="caution">
    <text evidence="1">The sequence shown here is derived from an EMBL/GenBank/DDBJ whole genome shotgun (WGS) entry which is preliminary data.</text>
</comment>
<dbReference type="Proteomes" id="UP000625711">
    <property type="component" value="Unassembled WGS sequence"/>
</dbReference>
<reference evidence="1" key="1">
    <citation type="submission" date="2020-08" db="EMBL/GenBank/DDBJ databases">
        <title>Genome sequencing and assembly of the red palm weevil Rhynchophorus ferrugineus.</title>
        <authorList>
            <person name="Dias G.B."/>
            <person name="Bergman C.M."/>
            <person name="Manee M."/>
        </authorList>
    </citation>
    <scope>NUCLEOTIDE SEQUENCE</scope>
    <source>
        <strain evidence="1">AA-2017</strain>
        <tissue evidence="1">Whole larva</tissue>
    </source>
</reference>
<organism evidence="1 2">
    <name type="scientific">Rhynchophorus ferrugineus</name>
    <name type="common">Red palm weevil</name>
    <name type="synonym">Curculio ferrugineus</name>
    <dbReference type="NCBI Taxonomy" id="354439"/>
    <lineage>
        <taxon>Eukaryota</taxon>
        <taxon>Metazoa</taxon>
        <taxon>Ecdysozoa</taxon>
        <taxon>Arthropoda</taxon>
        <taxon>Hexapoda</taxon>
        <taxon>Insecta</taxon>
        <taxon>Pterygota</taxon>
        <taxon>Neoptera</taxon>
        <taxon>Endopterygota</taxon>
        <taxon>Coleoptera</taxon>
        <taxon>Polyphaga</taxon>
        <taxon>Cucujiformia</taxon>
        <taxon>Curculionidae</taxon>
        <taxon>Dryophthorinae</taxon>
        <taxon>Rhynchophorus</taxon>
    </lineage>
</organism>
<sequence>MRIVKIICDNDSEVRTCSTLKLQYSTRTEYPARLLLHRQQEQSRDCKLINSMAGSLRPTADLLQTIQSNIIDEAEDFLPTRPDLVSRDQNNKVPQHKFGDPMTRFNLQQQLIFLIHQDIPEVELHFLINL</sequence>
<name>A0A834MH01_RHYFE</name>
<evidence type="ECO:0000313" key="2">
    <source>
        <dbReference type="Proteomes" id="UP000625711"/>
    </source>
</evidence>
<evidence type="ECO:0000313" key="1">
    <source>
        <dbReference type="EMBL" id="KAF7281866.1"/>
    </source>
</evidence>
<dbReference type="AlphaFoldDB" id="A0A834MH01"/>
<keyword evidence="2" id="KW-1185">Reference proteome</keyword>
<proteinExistence type="predicted"/>